<evidence type="ECO:0000313" key="3">
    <source>
        <dbReference type="Proteomes" id="UP001054801"/>
    </source>
</evidence>
<dbReference type="Proteomes" id="UP001054801">
    <property type="component" value="Chromosome"/>
</dbReference>
<sequence length="341" mass="38946">MEESLSFVVTLEGGSPSVQLVVLEGYSHPDRIMEIPFGLLDFRALVRSAQATGDYWIVNTTPDLPEFQVESAIFVRHRDDKILWDIVYEHYEPFLDIELADDEDDEPPEDFDENVITLSFDPFQYVSALYQFCQLYPQFKPVTFQPKSTDEYLRLEQFLPQLHILWRRYGEEQGAVSSDGLLISDTDSFAKYAEEQWTDEVLRALLEMRFGKILGNIDEYLNSLPADVLAKLEADSASIEQALNERWEKLVNSLTEEEAEALENDQSQSKFPNSLKLRLMREFLAGNPSVLLGHAHVAGKRSDTPDKVISLESWKKDKDSHAQSPRNGSDSDEEPHPNPSP</sequence>
<dbReference type="RefSeq" id="WP_236497613.1">
    <property type="nucleotide sequence ID" value="NZ_CP091244.1"/>
</dbReference>
<proteinExistence type="predicted"/>
<dbReference type="EMBL" id="CP091244">
    <property type="protein sequence ID" value="UJS23464.1"/>
    <property type="molecule type" value="Genomic_DNA"/>
</dbReference>
<reference evidence="2" key="1">
    <citation type="journal article" date="2022" name="Microorganisms">
        <title>Two New Species of Filamentous Sulfur Bacteria of the Genus Thiothrix, Thiothrix winogradskyi sp. nov. and 'Candidatus Thiothrix sulfatifontis' sp. nov.</title>
        <authorList>
            <person name="Ravin N.V."/>
            <person name="Rossetti S."/>
            <person name="Beletsky A.V."/>
            <person name="Kadnikov V.V."/>
            <person name="Rudenko T.S."/>
            <person name="Smolyakov D.D."/>
            <person name="Moskvitina M.I."/>
            <person name="Gureeva M.V."/>
            <person name="Mardanov A.V."/>
            <person name="Grabovich M.Y."/>
        </authorList>
    </citation>
    <scope>NUCLEOTIDE SEQUENCE</scope>
    <source>
        <strain evidence="2">CT3</strain>
    </source>
</reference>
<feature type="region of interest" description="Disordered" evidence="1">
    <location>
        <begin position="298"/>
        <end position="341"/>
    </location>
</feature>
<protein>
    <submittedName>
        <fullName evidence="2">Uncharacterized protein</fullName>
    </submittedName>
</protein>
<keyword evidence="3" id="KW-1185">Reference proteome</keyword>
<name>A0ABY3SWE7_9GAMM</name>
<accession>A0ABY3SWE7</accession>
<evidence type="ECO:0000313" key="2">
    <source>
        <dbReference type="EMBL" id="UJS23464.1"/>
    </source>
</evidence>
<evidence type="ECO:0000256" key="1">
    <source>
        <dbReference type="SAM" id="MobiDB-lite"/>
    </source>
</evidence>
<organism evidence="2 3">
    <name type="scientific">Thiothrix winogradskyi</name>
    <dbReference type="NCBI Taxonomy" id="96472"/>
    <lineage>
        <taxon>Bacteria</taxon>
        <taxon>Pseudomonadati</taxon>
        <taxon>Pseudomonadota</taxon>
        <taxon>Gammaproteobacteria</taxon>
        <taxon>Thiotrichales</taxon>
        <taxon>Thiotrichaceae</taxon>
        <taxon>Thiothrix</taxon>
    </lineage>
</organism>
<gene>
    <name evidence="2" type="ORF">L2Y54_16135</name>
</gene>